<protein>
    <submittedName>
        <fullName evidence="1">Uncharacterized protein</fullName>
    </submittedName>
</protein>
<dbReference type="RefSeq" id="WP_127082313.1">
    <property type="nucleotide sequence ID" value="NZ_RSCL01000009.1"/>
</dbReference>
<keyword evidence="2" id="KW-1185">Reference proteome</keyword>
<name>A0A3S1CN34_9CYAN</name>
<organism evidence="1 2">
    <name type="scientific">Dulcicalothrix desertica PCC 7102</name>
    <dbReference type="NCBI Taxonomy" id="232991"/>
    <lineage>
        <taxon>Bacteria</taxon>
        <taxon>Bacillati</taxon>
        <taxon>Cyanobacteriota</taxon>
        <taxon>Cyanophyceae</taxon>
        <taxon>Nostocales</taxon>
        <taxon>Calotrichaceae</taxon>
        <taxon>Dulcicalothrix</taxon>
    </lineage>
</organism>
<dbReference type="Proteomes" id="UP000271624">
    <property type="component" value="Unassembled WGS sequence"/>
</dbReference>
<evidence type="ECO:0000313" key="2">
    <source>
        <dbReference type="Proteomes" id="UP000271624"/>
    </source>
</evidence>
<dbReference type="AlphaFoldDB" id="A0A3S1CN34"/>
<proteinExistence type="predicted"/>
<accession>A0A3S1CN34</accession>
<evidence type="ECO:0000313" key="1">
    <source>
        <dbReference type="EMBL" id="RUT05053.1"/>
    </source>
</evidence>
<reference evidence="1" key="1">
    <citation type="submission" date="2018-12" db="EMBL/GenBank/DDBJ databases">
        <authorList>
            <person name="Will S."/>
            <person name="Neumann-Schaal M."/>
            <person name="Henke P."/>
        </authorList>
    </citation>
    <scope>NUCLEOTIDE SEQUENCE</scope>
    <source>
        <strain evidence="1">PCC 7102</strain>
    </source>
</reference>
<comment type="caution">
    <text evidence="1">The sequence shown here is derived from an EMBL/GenBank/DDBJ whole genome shotgun (WGS) entry which is preliminary data.</text>
</comment>
<reference evidence="1" key="2">
    <citation type="journal article" date="2019" name="Genome Biol. Evol.">
        <title>Day and night: Metabolic profiles and evolutionary relationships of six axenic non-marine cyanobacteria.</title>
        <authorList>
            <person name="Will S.E."/>
            <person name="Henke P."/>
            <person name="Boedeker C."/>
            <person name="Huang S."/>
            <person name="Brinkmann H."/>
            <person name="Rohde M."/>
            <person name="Jarek M."/>
            <person name="Friedl T."/>
            <person name="Seufert S."/>
            <person name="Schumacher M."/>
            <person name="Overmann J."/>
            <person name="Neumann-Schaal M."/>
            <person name="Petersen J."/>
        </authorList>
    </citation>
    <scope>NUCLEOTIDE SEQUENCE [LARGE SCALE GENOMIC DNA]</scope>
    <source>
        <strain evidence="1">PCC 7102</strain>
    </source>
</reference>
<sequence>MVNSQSIEFNLESGVEVGIIEKIPQENGNYQYEPYRGVGHLMMVDQVKAGNKAKCYVLLKGGEVAKFLVTNLPEYGVLQVFLGWEE</sequence>
<gene>
    <name evidence="1" type="ORF">DSM106972_038740</name>
</gene>
<dbReference type="EMBL" id="RSCL01000009">
    <property type="protein sequence ID" value="RUT05053.1"/>
    <property type="molecule type" value="Genomic_DNA"/>
</dbReference>